<dbReference type="Pfam" id="PF12937">
    <property type="entry name" value="F-box-like"/>
    <property type="match status" value="1"/>
</dbReference>
<dbReference type="InterPro" id="IPR036047">
    <property type="entry name" value="F-box-like_dom_sf"/>
</dbReference>
<evidence type="ECO:0000259" key="1">
    <source>
        <dbReference type="PROSITE" id="PS50181"/>
    </source>
</evidence>
<gene>
    <name evidence="2" type="ORF">THASP1DRAFT_27295</name>
</gene>
<dbReference type="SUPFAM" id="SSF81383">
    <property type="entry name" value="F-box domain"/>
    <property type="match status" value="1"/>
</dbReference>
<dbReference type="EMBL" id="KZ992432">
    <property type="protein sequence ID" value="RKP10930.1"/>
    <property type="molecule type" value="Genomic_DNA"/>
</dbReference>
<feature type="domain" description="F-box" evidence="1">
    <location>
        <begin position="17"/>
        <end position="62"/>
    </location>
</feature>
<name>A0A4P9XZM1_9FUNG</name>
<proteinExistence type="predicted"/>
<evidence type="ECO:0000313" key="2">
    <source>
        <dbReference type="EMBL" id="RKP10930.1"/>
    </source>
</evidence>
<dbReference type="Proteomes" id="UP000271241">
    <property type="component" value="Unassembled WGS sequence"/>
</dbReference>
<keyword evidence="3" id="KW-1185">Reference proteome</keyword>
<organism evidence="2 3">
    <name type="scientific">Thamnocephalis sphaerospora</name>
    <dbReference type="NCBI Taxonomy" id="78915"/>
    <lineage>
        <taxon>Eukaryota</taxon>
        <taxon>Fungi</taxon>
        <taxon>Fungi incertae sedis</taxon>
        <taxon>Zoopagomycota</taxon>
        <taxon>Zoopagomycotina</taxon>
        <taxon>Zoopagomycetes</taxon>
        <taxon>Zoopagales</taxon>
        <taxon>Sigmoideomycetaceae</taxon>
        <taxon>Thamnocephalis</taxon>
    </lineage>
</organism>
<dbReference type="CDD" id="cd09917">
    <property type="entry name" value="F-box_SF"/>
    <property type="match status" value="1"/>
</dbReference>
<dbReference type="AlphaFoldDB" id="A0A4P9XZM1"/>
<reference evidence="3" key="1">
    <citation type="journal article" date="2018" name="Nat. Microbiol.">
        <title>Leveraging single-cell genomics to expand the fungal tree of life.</title>
        <authorList>
            <person name="Ahrendt S.R."/>
            <person name="Quandt C.A."/>
            <person name="Ciobanu D."/>
            <person name="Clum A."/>
            <person name="Salamov A."/>
            <person name="Andreopoulos B."/>
            <person name="Cheng J.F."/>
            <person name="Woyke T."/>
            <person name="Pelin A."/>
            <person name="Henrissat B."/>
            <person name="Reynolds N.K."/>
            <person name="Benny G.L."/>
            <person name="Smith M.E."/>
            <person name="James T.Y."/>
            <person name="Grigoriev I.V."/>
        </authorList>
    </citation>
    <scope>NUCLEOTIDE SEQUENCE [LARGE SCALE GENOMIC DNA]</scope>
    <source>
        <strain evidence="3">RSA 1356</strain>
    </source>
</reference>
<protein>
    <recommendedName>
        <fullName evidence="1">F-box domain-containing protein</fullName>
    </recommendedName>
</protein>
<evidence type="ECO:0000313" key="3">
    <source>
        <dbReference type="Proteomes" id="UP000271241"/>
    </source>
</evidence>
<dbReference type="PROSITE" id="PS50181">
    <property type="entry name" value="FBOX"/>
    <property type="match status" value="1"/>
</dbReference>
<sequence length="388" mass="43322">MTVIPPASTSSDAVTQTSRLALLPPDVLLRLLVALEAEEVGRLAQVCRAFHAITPTAIYLQLRDEHRPLLDVEIQQWGARTFKTLRLRPVMFDSRHGAVQFRCTQVGTRQKGSDRVFWDKTMTNASLPKGTRYRLFFSKWARPVILLDRAEDGLCGGGSSAQKLFHELYSPYLNTTYYCVPGYIGDGCVIAHWKPSQQEDQLSLSWLRVSLSYILGNLRHPPPRPGLMYRAKLQQFEEALHARGASTYNAYDSTLLAWCVGDLSDTADEVVERVSRHLSRRQRVEAALLAADIDPACMWKYSFVQRFVADGTEEKEHARVAAGEDPLAAEQAVAAEHGIDTVQSVVRRIRDSEEAYATANDSSAPVMLDSASGLLGTVKRAFRTHLFS</sequence>
<dbReference type="STRING" id="78915.A0A4P9XZM1"/>
<accession>A0A4P9XZM1</accession>
<dbReference type="InterPro" id="IPR001810">
    <property type="entry name" value="F-box_dom"/>
</dbReference>